<dbReference type="STRING" id="91928.A0A0D1YVK6"/>
<dbReference type="Proteomes" id="UP000053328">
    <property type="component" value="Unassembled WGS sequence"/>
</dbReference>
<reference evidence="2 3" key="1">
    <citation type="submission" date="2015-01" db="EMBL/GenBank/DDBJ databases">
        <title>The Genome Sequence of Exophiala spinifera CBS89968.</title>
        <authorList>
            <consortium name="The Broad Institute Genomics Platform"/>
            <person name="Cuomo C."/>
            <person name="de Hoog S."/>
            <person name="Gorbushina A."/>
            <person name="Stielow B."/>
            <person name="Teixiera M."/>
            <person name="Abouelleil A."/>
            <person name="Chapman S.B."/>
            <person name="Priest M."/>
            <person name="Young S.K."/>
            <person name="Wortman J."/>
            <person name="Nusbaum C."/>
            <person name="Birren B."/>
        </authorList>
    </citation>
    <scope>NUCLEOTIDE SEQUENCE [LARGE SCALE GENOMIC DNA]</scope>
    <source>
        <strain evidence="2 3">CBS 89968</strain>
    </source>
</reference>
<name>A0A0D1YVK6_9EURO</name>
<dbReference type="AlphaFoldDB" id="A0A0D1YVK6"/>
<keyword evidence="3" id="KW-1185">Reference proteome</keyword>
<dbReference type="InterPro" id="IPR046797">
    <property type="entry name" value="PDDEXK_12"/>
</dbReference>
<dbReference type="Pfam" id="PF20516">
    <property type="entry name" value="PDDEXK_12"/>
    <property type="match status" value="1"/>
</dbReference>
<dbReference type="EMBL" id="KN847493">
    <property type="protein sequence ID" value="KIW19326.1"/>
    <property type="molecule type" value="Genomic_DNA"/>
</dbReference>
<feature type="domain" description="PD-(D/E)XK nuclease-like" evidence="1">
    <location>
        <begin position="59"/>
        <end position="338"/>
    </location>
</feature>
<organism evidence="2 3">
    <name type="scientific">Exophiala spinifera</name>
    <dbReference type="NCBI Taxonomy" id="91928"/>
    <lineage>
        <taxon>Eukaryota</taxon>
        <taxon>Fungi</taxon>
        <taxon>Dikarya</taxon>
        <taxon>Ascomycota</taxon>
        <taxon>Pezizomycotina</taxon>
        <taxon>Eurotiomycetes</taxon>
        <taxon>Chaetothyriomycetidae</taxon>
        <taxon>Chaetothyriales</taxon>
        <taxon>Herpotrichiellaceae</taxon>
        <taxon>Exophiala</taxon>
    </lineage>
</organism>
<accession>A0A0D1YVK6</accession>
<evidence type="ECO:0000313" key="3">
    <source>
        <dbReference type="Proteomes" id="UP000053328"/>
    </source>
</evidence>
<proteinExistence type="predicted"/>
<dbReference type="VEuPathDB" id="FungiDB:PV08_03620"/>
<sequence>MKDRDVEEDTKLTPEEYLQLMDSVGYNIEGRTQPGLWGAYSSLFQDIRQIGRSNQEYFVKQFEQDDPYIVAKRIQANRLIEEAWSCFTKRDSEAGWRKEVEYRAFESFDSESVCRRCFKRLSKAKFEARPVDPDAAEELRRRRLRRRLCTCTALQRAGIDNSDRKENVRIFTREIDKNVFHEDITPQMRKRLGRQRPDRVIGLYPTRTFKRLLPSLKKNYSPYKKKDVVYPFIVVEAKAAENNGNASFGSMLRQTAFVVRTCMRLQQNMQAETGREHQCLVWDFLILGEEWRLYAAVPEGDGVRLFDLWHGSMLHEDGAFQLLLIIDYLCDWACDVYRQNILACLAGGRARLKGMRLSPSGTEVSSSQRSDRDMSNLRGISLPLRSSTAPDFGPTATVGDLFAAEVGNSPTHALPDCAVSLMSTTNTVDAHQWRNWEEADPHQYPWATLATIRHSNVVKYSNLQLTLPAGKKELEMCLDAIFPEMRAEEAAGRLLRTMCDDTMTIKTCWNSGTRRMGEETEPDIPVRAFVYAQCALNPESWHVTRRLLLILCCERALQHLAAIAHVALPARVVDDSVDSNVSCHQVLQAVDNLKLCTGGPSAGLAIFRRQLFLRATVNTCGHEELEWVHLSHPPTNGPTTWELGSILPNFSKKQEVMAPILTPYIQAESALQIIPTFHKMTNLAKKEVDIFRFKSPGILIKKPTTWPGKTPEFCLLVTEQNIHFDDKVRLGDMIEEAKRVDEVFGVVKQSAKYGSRDMAFFSQWAKSMKEGAQ</sequence>
<gene>
    <name evidence="2" type="ORF">PV08_03620</name>
</gene>
<dbReference type="RefSeq" id="XP_016239542.1">
    <property type="nucleotide sequence ID" value="XM_016377972.1"/>
</dbReference>
<evidence type="ECO:0000259" key="1">
    <source>
        <dbReference type="Pfam" id="PF20516"/>
    </source>
</evidence>
<evidence type="ECO:0000313" key="2">
    <source>
        <dbReference type="EMBL" id="KIW19326.1"/>
    </source>
</evidence>
<dbReference type="GeneID" id="27330703"/>
<dbReference type="HOGENOM" id="CLU_021170_0_0_1"/>
<protein>
    <recommendedName>
        <fullName evidence="1">PD-(D/E)XK nuclease-like domain-containing protein</fullName>
    </recommendedName>
</protein>
<dbReference type="OrthoDB" id="3538597at2759"/>